<feature type="compositionally biased region" description="Polar residues" evidence="1">
    <location>
        <begin position="80"/>
        <end position="93"/>
    </location>
</feature>
<evidence type="ECO:0000313" key="3">
    <source>
        <dbReference type="Proteomes" id="UP000219338"/>
    </source>
</evidence>
<dbReference type="Proteomes" id="UP000219338">
    <property type="component" value="Unassembled WGS sequence"/>
</dbReference>
<sequence length="176" mass="18934">MPPEGYQPVGLPSAWTYPTLTHPFLVTDEELSQTSIAGATPTIPTPSAELQSSRPHRKDPLPHPEGMTTPSTPTALTSPGQNSPKSTKTSSALGDQKPEGSDDEMSKTDRGSGDPTTENPWTSTSPAIRGTHYLPTEESESSWPGSSPIKTENYMVLQPDLGSWAYDPEREGNNEN</sequence>
<feature type="compositionally biased region" description="Low complexity" evidence="1">
    <location>
        <begin position="68"/>
        <end position="79"/>
    </location>
</feature>
<accession>A0A284R633</accession>
<evidence type="ECO:0000256" key="1">
    <source>
        <dbReference type="SAM" id="MobiDB-lite"/>
    </source>
</evidence>
<keyword evidence="3" id="KW-1185">Reference proteome</keyword>
<feature type="compositionally biased region" description="Basic and acidic residues" evidence="1">
    <location>
        <begin position="96"/>
        <end position="112"/>
    </location>
</feature>
<gene>
    <name evidence="2" type="ORF">ARMOST_07541</name>
</gene>
<feature type="region of interest" description="Disordered" evidence="1">
    <location>
        <begin position="31"/>
        <end position="153"/>
    </location>
</feature>
<protein>
    <submittedName>
        <fullName evidence="2">Uncharacterized protein</fullName>
    </submittedName>
</protein>
<reference evidence="3" key="1">
    <citation type="journal article" date="2017" name="Nat. Ecol. Evol.">
        <title>Genome expansion and lineage-specific genetic innovations in the forest pathogenic fungi Armillaria.</title>
        <authorList>
            <person name="Sipos G."/>
            <person name="Prasanna A.N."/>
            <person name="Walter M.C."/>
            <person name="O'Connor E."/>
            <person name="Balint B."/>
            <person name="Krizsan K."/>
            <person name="Kiss B."/>
            <person name="Hess J."/>
            <person name="Varga T."/>
            <person name="Slot J."/>
            <person name="Riley R."/>
            <person name="Boka B."/>
            <person name="Rigling D."/>
            <person name="Barry K."/>
            <person name="Lee J."/>
            <person name="Mihaltcheva S."/>
            <person name="LaButti K."/>
            <person name="Lipzen A."/>
            <person name="Waldron R."/>
            <person name="Moloney N.M."/>
            <person name="Sperisen C."/>
            <person name="Kredics L."/>
            <person name="Vagvoelgyi C."/>
            <person name="Patrignani A."/>
            <person name="Fitzpatrick D."/>
            <person name="Nagy I."/>
            <person name="Doyle S."/>
            <person name="Anderson J.B."/>
            <person name="Grigoriev I.V."/>
            <person name="Gueldener U."/>
            <person name="Muensterkoetter M."/>
            <person name="Nagy L.G."/>
        </authorList>
    </citation>
    <scope>NUCLEOTIDE SEQUENCE [LARGE SCALE GENOMIC DNA]</scope>
    <source>
        <strain evidence="3">C18/9</strain>
    </source>
</reference>
<proteinExistence type="predicted"/>
<dbReference type="EMBL" id="FUEG01000004">
    <property type="protein sequence ID" value="SJL04181.1"/>
    <property type="molecule type" value="Genomic_DNA"/>
</dbReference>
<organism evidence="2 3">
    <name type="scientific">Armillaria ostoyae</name>
    <name type="common">Armillaria root rot fungus</name>
    <dbReference type="NCBI Taxonomy" id="47428"/>
    <lineage>
        <taxon>Eukaryota</taxon>
        <taxon>Fungi</taxon>
        <taxon>Dikarya</taxon>
        <taxon>Basidiomycota</taxon>
        <taxon>Agaricomycotina</taxon>
        <taxon>Agaricomycetes</taxon>
        <taxon>Agaricomycetidae</taxon>
        <taxon>Agaricales</taxon>
        <taxon>Marasmiineae</taxon>
        <taxon>Physalacriaceae</taxon>
        <taxon>Armillaria</taxon>
    </lineage>
</organism>
<evidence type="ECO:0000313" key="2">
    <source>
        <dbReference type="EMBL" id="SJL04181.1"/>
    </source>
</evidence>
<feature type="compositionally biased region" description="Polar residues" evidence="1">
    <location>
        <begin position="114"/>
        <end position="126"/>
    </location>
</feature>
<name>A0A284R633_ARMOS</name>
<dbReference type="AlphaFoldDB" id="A0A284R633"/>